<keyword evidence="2" id="KW-0808">Transferase</keyword>
<feature type="domain" description="N-acetyltransferase" evidence="1">
    <location>
        <begin position="29"/>
        <end position="191"/>
    </location>
</feature>
<keyword evidence="3" id="KW-1185">Reference proteome</keyword>
<dbReference type="InterPro" id="IPR016181">
    <property type="entry name" value="Acyl_CoA_acyltransferase"/>
</dbReference>
<dbReference type="PROSITE" id="PS51186">
    <property type="entry name" value="GNAT"/>
    <property type="match status" value="1"/>
</dbReference>
<dbReference type="KEGG" id="phr:C6569_17935"/>
<dbReference type="AlphaFoldDB" id="A0A2S0NF39"/>
<gene>
    <name evidence="2" type="ORF">C6569_17935</name>
</gene>
<dbReference type="Pfam" id="PF13302">
    <property type="entry name" value="Acetyltransf_3"/>
    <property type="match status" value="1"/>
</dbReference>
<sequence>MTALETELEGRCGGELLESCMPVLETERLVLRVPRFEDVPAVVALANDRRIAEMTANLPHPYAAKDAETWIANAWTSQDHPLLITLKTNGALVGATGFVMPELGDPEIGYWLGTAHWGRGYATEAARAVVDHLFTDRGAEAVAARARVVNPASRRVIEKCGFQWIGAGLTRSRLLASSVPVDKFRLDRTLWASLKAWRDPILRRSAPKVLIGERS</sequence>
<name>A0A2S0NF39_9HYPH</name>
<dbReference type="PANTHER" id="PTHR43328">
    <property type="entry name" value="ACETYLTRANSFERASE-RELATED"/>
    <property type="match status" value="1"/>
</dbReference>
<evidence type="ECO:0000313" key="3">
    <source>
        <dbReference type="Proteomes" id="UP000237889"/>
    </source>
</evidence>
<reference evidence="2 3" key="1">
    <citation type="submission" date="2018-03" db="EMBL/GenBank/DDBJ databases">
        <title>Genome sequencing of Phreatobacter sp.</title>
        <authorList>
            <person name="Kim S.-J."/>
            <person name="Heo J."/>
            <person name="Kwon S.-W."/>
        </authorList>
    </citation>
    <scope>NUCLEOTIDE SEQUENCE [LARGE SCALE GENOMIC DNA]</scope>
    <source>
        <strain evidence="2 3">S-12</strain>
    </source>
</reference>
<dbReference type="InterPro" id="IPR000182">
    <property type="entry name" value="GNAT_dom"/>
</dbReference>
<dbReference type="OrthoDB" id="9804153at2"/>
<dbReference type="SUPFAM" id="SSF55729">
    <property type="entry name" value="Acyl-CoA N-acyltransferases (Nat)"/>
    <property type="match status" value="1"/>
</dbReference>
<proteinExistence type="predicted"/>
<dbReference type="PANTHER" id="PTHR43328:SF1">
    <property type="entry name" value="N-ACETYLTRANSFERASE DOMAIN-CONTAINING PROTEIN"/>
    <property type="match status" value="1"/>
</dbReference>
<dbReference type="GO" id="GO:0016747">
    <property type="term" value="F:acyltransferase activity, transferring groups other than amino-acyl groups"/>
    <property type="evidence" value="ECO:0007669"/>
    <property type="project" value="InterPro"/>
</dbReference>
<dbReference type="Proteomes" id="UP000237889">
    <property type="component" value="Chromosome"/>
</dbReference>
<dbReference type="Gene3D" id="3.40.630.30">
    <property type="match status" value="1"/>
</dbReference>
<organism evidence="2 3">
    <name type="scientific">Phreatobacter cathodiphilus</name>
    <dbReference type="NCBI Taxonomy" id="1868589"/>
    <lineage>
        <taxon>Bacteria</taxon>
        <taxon>Pseudomonadati</taxon>
        <taxon>Pseudomonadota</taxon>
        <taxon>Alphaproteobacteria</taxon>
        <taxon>Hyphomicrobiales</taxon>
        <taxon>Phreatobacteraceae</taxon>
        <taxon>Phreatobacter</taxon>
    </lineage>
</organism>
<dbReference type="EMBL" id="CP027668">
    <property type="protein sequence ID" value="AVO46794.1"/>
    <property type="molecule type" value="Genomic_DNA"/>
</dbReference>
<evidence type="ECO:0000313" key="2">
    <source>
        <dbReference type="EMBL" id="AVO46794.1"/>
    </source>
</evidence>
<protein>
    <submittedName>
        <fullName evidence="2">GNAT family N-acetyltransferase</fullName>
    </submittedName>
</protein>
<accession>A0A2S0NF39</accession>
<dbReference type="RefSeq" id="WP_106750164.1">
    <property type="nucleotide sequence ID" value="NZ_CP027668.1"/>
</dbReference>
<evidence type="ECO:0000259" key="1">
    <source>
        <dbReference type="PROSITE" id="PS51186"/>
    </source>
</evidence>